<evidence type="ECO:0000256" key="5">
    <source>
        <dbReference type="SAM" id="Phobius"/>
    </source>
</evidence>
<dbReference type="PANTHER" id="PTHR44943">
    <property type="entry name" value="CELLULOSE SYNTHASE OPERON PROTEIN C"/>
    <property type="match status" value="1"/>
</dbReference>
<keyword evidence="5" id="KW-0812">Transmembrane</keyword>
<protein>
    <submittedName>
        <fullName evidence="6">Tetratricopeptide repeat protein</fullName>
    </submittedName>
</protein>
<keyword evidence="4" id="KW-0175">Coiled coil</keyword>
<feature type="coiled-coil region" evidence="4">
    <location>
        <begin position="113"/>
        <end position="152"/>
    </location>
</feature>
<evidence type="ECO:0000256" key="3">
    <source>
        <dbReference type="PROSITE-ProRule" id="PRU00339"/>
    </source>
</evidence>
<sequence>MLEIPSSSIFAIAVVILAIAILMYFSAKTLITSNLFQQGVTLYQQEDYPGAEAIFRKVISINSTNDVVRLLLGDVLVQQGNLESAAEIFGEVINRSPKYADAYLRLSNVLMQQEKREEAIKNLQLAKDLLQKQRQTEKVDKITQLLDKMKARSSKLSEM</sequence>
<keyword evidence="1" id="KW-0677">Repeat</keyword>
<proteinExistence type="predicted"/>
<accession>A0A846HJV9</accession>
<keyword evidence="5" id="KW-0472">Membrane</keyword>
<keyword evidence="5" id="KW-1133">Transmembrane helix</keyword>
<evidence type="ECO:0000313" key="7">
    <source>
        <dbReference type="Proteomes" id="UP000031549"/>
    </source>
</evidence>
<keyword evidence="2 3" id="KW-0802">TPR repeat</keyword>
<keyword evidence="7" id="KW-1185">Reference proteome</keyword>
<reference evidence="6 7" key="1">
    <citation type="journal article" date="2015" name="Genome Announc.">
        <title>Draft Genome Sequence of Cyanobacterium Hassallia byssoidea Strain VB512170, Isolated from Monuments in India.</title>
        <authorList>
            <person name="Singh D."/>
            <person name="Chandrababunaidu M.M."/>
            <person name="Panda A."/>
            <person name="Sen D."/>
            <person name="Bhattacharyya S."/>
            <person name="Adhikary S.P."/>
            <person name="Tripathy S."/>
        </authorList>
    </citation>
    <scope>NUCLEOTIDE SEQUENCE [LARGE SCALE GENOMIC DNA]</scope>
    <source>
        <strain evidence="6 7">VB512170</strain>
    </source>
</reference>
<dbReference type="EMBL" id="JTCM02000140">
    <property type="protein sequence ID" value="NEU76904.1"/>
    <property type="molecule type" value="Genomic_DNA"/>
</dbReference>
<evidence type="ECO:0000256" key="4">
    <source>
        <dbReference type="SAM" id="Coils"/>
    </source>
</evidence>
<dbReference type="SMART" id="SM00028">
    <property type="entry name" value="TPR"/>
    <property type="match status" value="3"/>
</dbReference>
<dbReference type="Proteomes" id="UP000031549">
    <property type="component" value="Unassembled WGS sequence"/>
</dbReference>
<gene>
    <name evidence="6" type="ORF">PI95_031510</name>
</gene>
<organism evidence="6 7">
    <name type="scientific">Hassallia byssoidea VB512170</name>
    <dbReference type="NCBI Taxonomy" id="1304833"/>
    <lineage>
        <taxon>Bacteria</taxon>
        <taxon>Bacillati</taxon>
        <taxon>Cyanobacteriota</taxon>
        <taxon>Cyanophyceae</taxon>
        <taxon>Nostocales</taxon>
        <taxon>Tolypothrichaceae</taxon>
        <taxon>Hassallia</taxon>
    </lineage>
</organism>
<dbReference type="AlphaFoldDB" id="A0A846HJV9"/>
<dbReference type="PROSITE" id="PS50005">
    <property type="entry name" value="TPR"/>
    <property type="match status" value="1"/>
</dbReference>
<dbReference type="InterPro" id="IPR051685">
    <property type="entry name" value="Ycf3/AcsC/BcsC/TPR_MFPF"/>
</dbReference>
<evidence type="ECO:0000256" key="1">
    <source>
        <dbReference type="ARBA" id="ARBA00022737"/>
    </source>
</evidence>
<evidence type="ECO:0000313" key="6">
    <source>
        <dbReference type="EMBL" id="NEU76904.1"/>
    </source>
</evidence>
<dbReference type="PANTHER" id="PTHR44943:SF8">
    <property type="entry name" value="TPR REPEAT-CONTAINING PROTEIN MJ0263"/>
    <property type="match status" value="1"/>
</dbReference>
<comment type="caution">
    <text evidence="6">The sequence shown here is derived from an EMBL/GenBank/DDBJ whole genome shotgun (WGS) entry which is preliminary data.</text>
</comment>
<dbReference type="InterPro" id="IPR011990">
    <property type="entry name" value="TPR-like_helical_dom_sf"/>
</dbReference>
<feature type="transmembrane region" description="Helical" evidence="5">
    <location>
        <begin position="6"/>
        <end position="25"/>
    </location>
</feature>
<dbReference type="Gene3D" id="1.25.40.10">
    <property type="entry name" value="Tetratricopeptide repeat domain"/>
    <property type="match status" value="1"/>
</dbReference>
<dbReference type="Pfam" id="PF13181">
    <property type="entry name" value="TPR_8"/>
    <property type="match status" value="1"/>
</dbReference>
<dbReference type="RefSeq" id="WP_039740126.1">
    <property type="nucleotide sequence ID" value="NZ_JTCM02000140.1"/>
</dbReference>
<dbReference type="InterPro" id="IPR019734">
    <property type="entry name" value="TPR_rpt"/>
</dbReference>
<dbReference type="Pfam" id="PF14559">
    <property type="entry name" value="TPR_19"/>
    <property type="match status" value="1"/>
</dbReference>
<evidence type="ECO:0000256" key="2">
    <source>
        <dbReference type="ARBA" id="ARBA00022803"/>
    </source>
</evidence>
<name>A0A846HJV9_9CYAN</name>
<dbReference type="SUPFAM" id="SSF48452">
    <property type="entry name" value="TPR-like"/>
    <property type="match status" value="1"/>
</dbReference>
<feature type="repeat" description="TPR" evidence="3">
    <location>
        <begin position="66"/>
        <end position="99"/>
    </location>
</feature>